<keyword evidence="3" id="KW-1185">Reference proteome</keyword>
<protein>
    <submittedName>
        <fullName evidence="2">Uncharacterized protein</fullName>
    </submittedName>
</protein>
<organism evidence="2 3">
    <name type="scientific">Aaosphaeria arxii CBS 175.79</name>
    <dbReference type="NCBI Taxonomy" id="1450172"/>
    <lineage>
        <taxon>Eukaryota</taxon>
        <taxon>Fungi</taxon>
        <taxon>Dikarya</taxon>
        <taxon>Ascomycota</taxon>
        <taxon>Pezizomycotina</taxon>
        <taxon>Dothideomycetes</taxon>
        <taxon>Pleosporomycetidae</taxon>
        <taxon>Pleosporales</taxon>
        <taxon>Pleosporales incertae sedis</taxon>
        <taxon>Aaosphaeria</taxon>
    </lineage>
</organism>
<evidence type="ECO:0000313" key="2">
    <source>
        <dbReference type="EMBL" id="KAF2020609.1"/>
    </source>
</evidence>
<feature type="region of interest" description="Disordered" evidence="1">
    <location>
        <begin position="135"/>
        <end position="175"/>
    </location>
</feature>
<evidence type="ECO:0000313" key="3">
    <source>
        <dbReference type="Proteomes" id="UP000799778"/>
    </source>
</evidence>
<evidence type="ECO:0000256" key="1">
    <source>
        <dbReference type="SAM" id="MobiDB-lite"/>
    </source>
</evidence>
<feature type="compositionally biased region" description="Polar residues" evidence="1">
    <location>
        <begin position="149"/>
        <end position="165"/>
    </location>
</feature>
<gene>
    <name evidence="2" type="ORF">BU24DRAFT_456668</name>
</gene>
<dbReference type="RefSeq" id="XP_033388948.1">
    <property type="nucleotide sequence ID" value="XM_033531465.1"/>
</dbReference>
<accession>A0A6A5Y5Q7</accession>
<dbReference type="GeneID" id="54288862"/>
<name>A0A6A5Y5Q7_9PLEO</name>
<dbReference type="AlphaFoldDB" id="A0A6A5Y5Q7"/>
<feature type="compositionally biased region" description="Basic and acidic residues" evidence="1">
    <location>
        <begin position="135"/>
        <end position="148"/>
    </location>
</feature>
<reference evidence="2" key="1">
    <citation type="journal article" date="2020" name="Stud. Mycol.">
        <title>101 Dothideomycetes genomes: a test case for predicting lifestyles and emergence of pathogens.</title>
        <authorList>
            <person name="Haridas S."/>
            <person name="Albert R."/>
            <person name="Binder M."/>
            <person name="Bloem J."/>
            <person name="Labutti K."/>
            <person name="Salamov A."/>
            <person name="Andreopoulos B."/>
            <person name="Baker S."/>
            <person name="Barry K."/>
            <person name="Bills G."/>
            <person name="Bluhm B."/>
            <person name="Cannon C."/>
            <person name="Castanera R."/>
            <person name="Culley D."/>
            <person name="Daum C."/>
            <person name="Ezra D."/>
            <person name="Gonzalez J."/>
            <person name="Henrissat B."/>
            <person name="Kuo A."/>
            <person name="Liang C."/>
            <person name="Lipzen A."/>
            <person name="Lutzoni F."/>
            <person name="Magnuson J."/>
            <person name="Mondo S."/>
            <person name="Nolan M."/>
            <person name="Ohm R."/>
            <person name="Pangilinan J."/>
            <person name="Park H.-J."/>
            <person name="Ramirez L."/>
            <person name="Alfaro M."/>
            <person name="Sun H."/>
            <person name="Tritt A."/>
            <person name="Yoshinaga Y."/>
            <person name="Zwiers L.-H."/>
            <person name="Turgeon B."/>
            <person name="Goodwin S."/>
            <person name="Spatafora J."/>
            <person name="Crous P."/>
            <person name="Grigoriev I."/>
        </authorList>
    </citation>
    <scope>NUCLEOTIDE SEQUENCE</scope>
    <source>
        <strain evidence="2">CBS 175.79</strain>
    </source>
</reference>
<sequence length="175" mass="19053">MKLGEGVEVDTVCDQYAEVILSKPTCPAVFVENIIFILPEYRFPPPATAFNATSAGPGRVDFIDETGATLSEYGSPPLAILLNDTPRGLGRVEFVDERESVLSKYCFESHDNPNSVDSAISRADKSASIASPLDIRTRKATDFPRPTDPHSTTPPFITFEDQNSKFPGAVRRASS</sequence>
<proteinExistence type="predicted"/>
<dbReference type="EMBL" id="ML978066">
    <property type="protein sequence ID" value="KAF2020609.1"/>
    <property type="molecule type" value="Genomic_DNA"/>
</dbReference>
<dbReference type="Proteomes" id="UP000799778">
    <property type="component" value="Unassembled WGS sequence"/>
</dbReference>